<evidence type="ECO:0000313" key="3">
    <source>
        <dbReference type="EMBL" id="GGC95769.1"/>
    </source>
</evidence>
<protein>
    <recommendedName>
        <fullName evidence="2">DUF4426 domain-containing protein</fullName>
    </recommendedName>
</protein>
<dbReference type="Proteomes" id="UP000638188">
    <property type="component" value="Unassembled WGS sequence"/>
</dbReference>
<feature type="signal peptide" evidence="1">
    <location>
        <begin position="1"/>
        <end position="19"/>
    </location>
</feature>
<dbReference type="Pfam" id="PF14467">
    <property type="entry name" value="DUF4426"/>
    <property type="match status" value="1"/>
</dbReference>
<evidence type="ECO:0000313" key="4">
    <source>
        <dbReference type="Proteomes" id="UP000638188"/>
    </source>
</evidence>
<proteinExistence type="predicted"/>
<name>A0ABQ1PEQ4_9GAMM</name>
<gene>
    <name evidence="3" type="ORF">GCM10007418_14130</name>
</gene>
<keyword evidence="1" id="KW-0732">Signal</keyword>
<evidence type="ECO:0000259" key="2">
    <source>
        <dbReference type="Pfam" id="PF14467"/>
    </source>
</evidence>
<dbReference type="InterPro" id="IPR025218">
    <property type="entry name" value="DUF4426"/>
</dbReference>
<feature type="domain" description="DUF4426" evidence="2">
    <location>
        <begin position="25"/>
        <end position="145"/>
    </location>
</feature>
<comment type="caution">
    <text evidence="3">The sequence shown here is derived from an EMBL/GenBank/DDBJ whole genome shotgun (WGS) entry which is preliminary data.</text>
</comment>
<reference evidence="4" key="1">
    <citation type="journal article" date="2019" name="Int. J. Syst. Evol. Microbiol.">
        <title>The Global Catalogue of Microorganisms (GCM) 10K type strain sequencing project: providing services to taxonomists for standard genome sequencing and annotation.</title>
        <authorList>
            <consortium name="The Broad Institute Genomics Platform"/>
            <consortium name="The Broad Institute Genome Sequencing Center for Infectious Disease"/>
            <person name="Wu L."/>
            <person name="Ma J."/>
        </authorList>
    </citation>
    <scope>NUCLEOTIDE SEQUENCE [LARGE SCALE GENOMIC DNA]</scope>
    <source>
        <strain evidence="4">CGMCC 1.12482</strain>
    </source>
</reference>
<sequence>MLRNLLCTLMLVAAPLAMAQDQSPKRFGDIIVYFSPFNSSYVAPQVAANVGLERAPDKGVLNIAVQRETPDGAVPVDARVTGTVKTLIEQETPLNFIRVKEEDALYFVANYGAPTRSILRFEIDIQPEEGGAVHTLNFQKEFFPDE</sequence>
<dbReference type="RefSeq" id="WP_150276600.1">
    <property type="nucleotide sequence ID" value="NZ_BMFF01000002.1"/>
</dbReference>
<dbReference type="EMBL" id="BMFF01000002">
    <property type="protein sequence ID" value="GGC95769.1"/>
    <property type="molecule type" value="Genomic_DNA"/>
</dbReference>
<evidence type="ECO:0000256" key="1">
    <source>
        <dbReference type="SAM" id="SignalP"/>
    </source>
</evidence>
<dbReference type="Gene3D" id="2.60.40.3340">
    <property type="entry name" value="Domain of unknown function DUF4426"/>
    <property type="match status" value="1"/>
</dbReference>
<feature type="chain" id="PRO_5046927623" description="DUF4426 domain-containing protein" evidence="1">
    <location>
        <begin position="20"/>
        <end position="146"/>
    </location>
</feature>
<organism evidence="3 4">
    <name type="scientific">Halopseudomonas salina</name>
    <dbReference type="NCBI Taxonomy" id="1323744"/>
    <lineage>
        <taxon>Bacteria</taxon>
        <taxon>Pseudomonadati</taxon>
        <taxon>Pseudomonadota</taxon>
        <taxon>Gammaproteobacteria</taxon>
        <taxon>Pseudomonadales</taxon>
        <taxon>Pseudomonadaceae</taxon>
        <taxon>Halopseudomonas</taxon>
    </lineage>
</organism>
<accession>A0ABQ1PEQ4</accession>
<keyword evidence="4" id="KW-1185">Reference proteome</keyword>